<name>A0ABP5KG53_9ACTN</name>
<evidence type="ECO:0000313" key="3">
    <source>
        <dbReference type="EMBL" id="GAA2131789.1"/>
    </source>
</evidence>
<protein>
    <recommendedName>
        <fullName evidence="2">Competence protein CoiA nuclease-like domain-containing protein</fullName>
    </recommendedName>
</protein>
<dbReference type="Pfam" id="PF06054">
    <property type="entry name" value="CoiA_nuc"/>
    <property type="match status" value="1"/>
</dbReference>
<feature type="region of interest" description="Disordered" evidence="1">
    <location>
        <begin position="279"/>
        <end position="331"/>
    </location>
</feature>
<evidence type="ECO:0000259" key="2">
    <source>
        <dbReference type="Pfam" id="PF06054"/>
    </source>
</evidence>
<dbReference type="InterPro" id="IPR010330">
    <property type="entry name" value="CoiA_nuc"/>
</dbReference>
<keyword evidence="4" id="KW-1185">Reference proteome</keyword>
<organism evidence="3 4">
    <name type="scientific">Nocardioides bigeumensis</name>
    <dbReference type="NCBI Taxonomy" id="433657"/>
    <lineage>
        <taxon>Bacteria</taxon>
        <taxon>Bacillati</taxon>
        <taxon>Actinomycetota</taxon>
        <taxon>Actinomycetes</taxon>
        <taxon>Propionibacteriales</taxon>
        <taxon>Nocardioidaceae</taxon>
        <taxon>Nocardioides</taxon>
    </lineage>
</organism>
<sequence length="358" mass="40500">MSVSSPTVVAVDAALDVQPVEPIETLDSFRAQSGRFLFAQPRSGGDLVYLEQGTAHERRADVRTALRCPEPDCISPQITTVSRSARSARDGYRHLVRPGRGHAPESVFHRQAKALIVRWAREQGNVASAREEVRVGGGERVADVLLTSFSGNLLAVEIQYASLSFEQWAERTESYQRLGVAVTWLWGHVGAHMPLQGRWREIGAHLVRDARPVLWINPADERIAWAYDLHALQQQPRKPDPPKYQFGPLSGLDLRQNGIFPPGFLDETKRIRDEIEQAERARERRAAEHNEQMETARRRRALNAPQASLRMVEPLPEQDPGPPSEWRRPRRHNGLCPRCGLRLDPSLSVHADPFCDRW</sequence>
<dbReference type="Proteomes" id="UP001500575">
    <property type="component" value="Unassembled WGS sequence"/>
</dbReference>
<dbReference type="EMBL" id="BAAAQQ010000013">
    <property type="protein sequence ID" value="GAA2131789.1"/>
    <property type="molecule type" value="Genomic_DNA"/>
</dbReference>
<comment type="caution">
    <text evidence="3">The sequence shown here is derived from an EMBL/GenBank/DDBJ whole genome shotgun (WGS) entry which is preliminary data.</text>
</comment>
<evidence type="ECO:0000256" key="1">
    <source>
        <dbReference type="SAM" id="MobiDB-lite"/>
    </source>
</evidence>
<feature type="compositionally biased region" description="Basic and acidic residues" evidence="1">
    <location>
        <begin position="279"/>
        <end position="296"/>
    </location>
</feature>
<accession>A0ABP5KG53</accession>
<proteinExistence type="predicted"/>
<gene>
    <name evidence="3" type="ORF">GCM10009843_35680</name>
</gene>
<reference evidence="4" key="1">
    <citation type="journal article" date="2019" name="Int. J. Syst. Evol. Microbiol.">
        <title>The Global Catalogue of Microorganisms (GCM) 10K type strain sequencing project: providing services to taxonomists for standard genome sequencing and annotation.</title>
        <authorList>
            <consortium name="The Broad Institute Genomics Platform"/>
            <consortium name="The Broad Institute Genome Sequencing Center for Infectious Disease"/>
            <person name="Wu L."/>
            <person name="Ma J."/>
        </authorList>
    </citation>
    <scope>NUCLEOTIDE SEQUENCE [LARGE SCALE GENOMIC DNA]</scope>
    <source>
        <strain evidence="4">JCM 16021</strain>
    </source>
</reference>
<feature type="domain" description="Competence protein CoiA nuclease-like" evidence="2">
    <location>
        <begin position="105"/>
        <end position="188"/>
    </location>
</feature>
<evidence type="ECO:0000313" key="4">
    <source>
        <dbReference type="Proteomes" id="UP001500575"/>
    </source>
</evidence>